<accession>A0A7D9DHY7</accession>
<dbReference type="InterPro" id="IPR029526">
    <property type="entry name" value="PGBD"/>
</dbReference>
<dbReference type="AlphaFoldDB" id="A0A7D9DHY7"/>
<dbReference type="EMBL" id="CACRXK020000846">
    <property type="protein sequence ID" value="CAB3985235.1"/>
    <property type="molecule type" value="Genomic_DNA"/>
</dbReference>
<dbReference type="Pfam" id="PF13843">
    <property type="entry name" value="DDE_Tnp_1_7"/>
    <property type="match status" value="1"/>
</dbReference>
<dbReference type="PANTHER" id="PTHR47272">
    <property type="entry name" value="DDE_TNP_1_7 DOMAIN-CONTAINING PROTEIN"/>
    <property type="match status" value="1"/>
</dbReference>
<dbReference type="PANTHER" id="PTHR47272:SF1">
    <property type="entry name" value="PIGGYBAC TRANSPOSABLE ELEMENT-DERIVED PROTEIN 3-LIKE"/>
    <property type="match status" value="1"/>
</dbReference>
<feature type="region of interest" description="Disordered" evidence="1">
    <location>
        <begin position="515"/>
        <end position="538"/>
    </location>
</feature>
<name>A0A7D9DHY7_PARCT</name>
<dbReference type="OrthoDB" id="5985989at2759"/>
<gene>
    <name evidence="2" type="ORF">PACLA_8A076024</name>
</gene>
<keyword evidence="3" id="KW-1185">Reference proteome</keyword>
<feature type="region of interest" description="Disordered" evidence="1">
    <location>
        <begin position="26"/>
        <end position="72"/>
    </location>
</feature>
<evidence type="ECO:0000313" key="2">
    <source>
        <dbReference type="EMBL" id="CAB3985235.1"/>
    </source>
</evidence>
<organism evidence="2 3">
    <name type="scientific">Paramuricea clavata</name>
    <name type="common">Red gorgonian</name>
    <name type="synonym">Violescent sea-whip</name>
    <dbReference type="NCBI Taxonomy" id="317549"/>
    <lineage>
        <taxon>Eukaryota</taxon>
        <taxon>Metazoa</taxon>
        <taxon>Cnidaria</taxon>
        <taxon>Anthozoa</taxon>
        <taxon>Octocorallia</taxon>
        <taxon>Malacalcyonacea</taxon>
        <taxon>Plexauridae</taxon>
        <taxon>Paramuricea</taxon>
    </lineage>
</organism>
<protein>
    <submittedName>
        <fullName evidence="2">Uncharacterized protein</fullName>
    </submittedName>
</protein>
<feature type="compositionally biased region" description="Acidic residues" evidence="1">
    <location>
        <begin position="37"/>
        <end position="66"/>
    </location>
</feature>
<evidence type="ECO:0000313" key="3">
    <source>
        <dbReference type="Proteomes" id="UP001152795"/>
    </source>
</evidence>
<reference evidence="2" key="1">
    <citation type="submission" date="2020-04" db="EMBL/GenBank/DDBJ databases">
        <authorList>
            <person name="Alioto T."/>
            <person name="Alioto T."/>
            <person name="Gomez Garrido J."/>
        </authorList>
    </citation>
    <scope>NUCLEOTIDE SEQUENCE</scope>
    <source>
        <strain evidence="2">A484AB</strain>
    </source>
</reference>
<comment type="caution">
    <text evidence="2">The sequence shown here is derived from an EMBL/GenBank/DDBJ whole genome shotgun (WGS) entry which is preliminary data.</text>
</comment>
<sequence>MASRATISTRSFYGIRRPPANIISLPTADVSEASSEGSDEEAFDIESGEDTTESSSESESDEEEVLDQAPSSSRVEEYEWLLKGKQTWKIPTKSKIDERKLKLNPDLEDSLSKNSSPIEFFNLFVTSELLDMILEQTQLYATSLSINKSNAKEVDEITVEDIKKAFGIVLYMGILKLPNRRMYWQNNTRVEIIANTMGVNRFAKIMQLLHYNDNNLIPASKSEDYNKCYKIQPLVDYIREKFFEAVIPETYVAVDEQLVPFKGASCLKRYLPKKPKKWGYKLWAIAGVSGYVYTFEVDGEKGKTGLPDGWNAPEKCGESGFVVLRLIEKLEEDKHKLFFDNFFSSPELMEYLARKGFWALATLNANRSRKCPLPSESELKKSGRGSSAQNVNRERSVIVTSWYDSRRVLMISNFIGKEPVGECTRYIRKEKATASVERPASVELYNNYMGGVDKTDMMLALYRTKYRSRKWYQRIGLHLISQCAVNAWIIYKEMGGLKSYLDFLTEICVTLMVGKPQSDDSDEDQPEPPPPPKKRMKASNIPEAIRYDKYDHWPILLDMPNAHAEMQNGRLQEKNNVYVQQVQCVLMCH</sequence>
<evidence type="ECO:0000256" key="1">
    <source>
        <dbReference type="SAM" id="MobiDB-lite"/>
    </source>
</evidence>
<dbReference type="Proteomes" id="UP001152795">
    <property type="component" value="Unassembled WGS sequence"/>
</dbReference>
<proteinExistence type="predicted"/>